<dbReference type="PANTHER" id="PTHR30451:SF5">
    <property type="entry name" value="SLR0019 PROTEIN"/>
    <property type="match status" value="1"/>
</dbReference>
<protein>
    <submittedName>
        <fullName evidence="1">Fimbria/pilus outer membrane usher protein</fullName>
    </submittedName>
</protein>
<evidence type="ECO:0000313" key="2">
    <source>
        <dbReference type="Proteomes" id="UP001500235"/>
    </source>
</evidence>
<evidence type="ECO:0000313" key="1">
    <source>
        <dbReference type="EMBL" id="GAA4011951.1"/>
    </source>
</evidence>
<keyword evidence="2" id="KW-1185">Reference proteome</keyword>
<comment type="caution">
    <text evidence="1">The sequence shown here is derived from an EMBL/GenBank/DDBJ whole genome shotgun (WGS) entry which is preliminary data.</text>
</comment>
<accession>A0ABP7SI37</accession>
<dbReference type="InterPro" id="IPR000015">
    <property type="entry name" value="Fimb_usher"/>
</dbReference>
<reference evidence="2" key="1">
    <citation type="journal article" date="2019" name="Int. J. Syst. Evol. Microbiol.">
        <title>The Global Catalogue of Microorganisms (GCM) 10K type strain sequencing project: providing services to taxonomists for standard genome sequencing and annotation.</title>
        <authorList>
            <consortium name="The Broad Institute Genomics Platform"/>
            <consortium name="The Broad Institute Genome Sequencing Center for Infectious Disease"/>
            <person name="Wu L."/>
            <person name="Ma J."/>
        </authorList>
    </citation>
    <scope>NUCLEOTIDE SEQUENCE [LARGE SCALE GENOMIC DNA]</scope>
    <source>
        <strain evidence="2">JCM 17563</strain>
    </source>
</reference>
<dbReference type="Gene3D" id="2.60.40.2610">
    <property type="entry name" value="Outer membrane usher protein FimD, plug domain"/>
    <property type="match status" value="1"/>
</dbReference>
<dbReference type="PANTHER" id="PTHR30451">
    <property type="entry name" value="OUTER MEMBRANE USHER PROTEIN"/>
    <property type="match status" value="1"/>
</dbReference>
<dbReference type="Gene3D" id="2.60.40.3110">
    <property type="match status" value="1"/>
</dbReference>
<dbReference type="InterPro" id="IPR042186">
    <property type="entry name" value="FimD_plug_dom"/>
</dbReference>
<dbReference type="Pfam" id="PF00577">
    <property type="entry name" value="Usher"/>
    <property type="match status" value="2"/>
</dbReference>
<name>A0ABP7SI37_9SPHN</name>
<dbReference type="Proteomes" id="UP001500235">
    <property type="component" value="Unassembled WGS sequence"/>
</dbReference>
<proteinExistence type="predicted"/>
<sequence length="761" mass="79254">MPAPALAAVPLATSVDAGPPLGHQPTSPIGLILNGIAQERPGLIAVRGGTLLLAREDLTRLGLLPGDDSGIWIDGKQYMPLAALRGVTATLDEEATTLSLVAAADAFAPARQPQFLATSGMPVSEPVPFVFLGYDLSLARSGGRLLTSGYFDLGVSGRWGVAGTTALLRPGGGALVRLDSSLQRDLPERRLRLVLGDTISRDGDLSSPFRFGGLRIGTDFSLAPDAINYPLPLVSGSALVPSTVELLAASGRQAHLVQPGRFLIEAPPTISGAGEVVMTIADATGTTRQIRQSFYSSPRLLRPGLSEFSLEAGFIRDRYGLRSASYGDAFAAVAGRRGMSGHLTVGGRVEASRSTRRVGISLEAVIASLGEFGLAGAVSQGKGGTGFWWRAQVQRLGPDLSFTASYARRSADYAQVGDIRAFADRQPRHELGASLGLTLPIGELALGFIDARLADGVPYRLGTIGFTATFGDLFLSASVRVSRVGEDADSGFLLSLSRPLGRRASAALTVEKGQWTSSFQQSALGGRGLSFGLASGRGPAGVRVDGYALASNDIGEVEVTAHRSAGSVAARASVRGALVVIGDRLLPTARLHDGLALVDVASDQDVQIFQEGRPVARRARRGRPVLLTGLQPYAGNRVSIRLDDLPLEVALDEAEQLAVPGFRQAAAIRFGRDDAVTPLTLAIVDEQGTPLPPGLEVDVDGVRLGVAGHDGLVFLADARGGAALTVRLPAGSCRANLPVDLATAEARPLRCLAIGAVGAAR</sequence>
<gene>
    <name evidence="1" type="ORF">GCM10022280_07100</name>
</gene>
<dbReference type="EMBL" id="BAABBQ010000001">
    <property type="protein sequence ID" value="GAA4011951.1"/>
    <property type="molecule type" value="Genomic_DNA"/>
</dbReference>
<organism evidence="1 2">
    <name type="scientific">Sphingomonas swuensis</name>
    <dbReference type="NCBI Taxonomy" id="977800"/>
    <lineage>
        <taxon>Bacteria</taxon>
        <taxon>Pseudomonadati</taxon>
        <taxon>Pseudomonadota</taxon>
        <taxon>Alphaproteobacteria</taxon>
        <taxon>Sphingomonadales</taxon>
        <taxon>Sphingomonadaceae</taxon>
        <taxon>Sphingomonas</taxon>
    </lineage>
</organism>